<dbReference type="Proteomes" id="UP000694001">
    <property type="component" value="Chromosome"/>
</dbReference>
<dbReference type="GO" id="GO:0004181">
    <property type="term" value="F:metallocarboxypeptidase activity"/>
    <property type="evidence" value="ECO:0007669"/>
    <property type="project" value="InterPro"/>
</dbReference>
<dbReference type="AlphaFoldDB" id="A0A975U5V4"/>
<proteinExistence type="predicted"/>
<protein>
    <submittedName>
        <fullName evidence="2">Uncharacterized protein</fullName>
    </submittedName>
</protein>
<reference evidence="2" key="1">
    <citation type="submission" date="2021-06" db="EMBL/GenBank/DDBJ databases">
        <title>Elioraea tepida, sp. nov., a moderately thermophilic aerobic anoxygenic phototrophic bacterium isolated from an alkaline siliceous hot spring mat community in Yellowstone National Park, WY, USA.</title>
        <authorList>
            <person name="Saini M.K."/>
            <person name="Yoshida S."/>
            <person name="Sebastian A."/>
            <person name="Hirose S."/>
            <person name="Hara E."/>
            <person name="Tamaki H."/>
            <person name="Soulier N.T."/>
            <person name="Albert I."/>
            <person name="Hanada S."/>
            <person name="Bryant D.A."/>
            <person name="Tank M."/>
        </authorList>
    </citation>
    <scope>NUCLEOTIDE SEQUENCE</scope>
    <source>
        <strain evidence="2">MS-P2</strain>
    </source>
</reference>
<feature type="region of interest" description="Disordered" evidence="1">
    <location>
        <begin position="37"/>
        <end position="69"/>
    </location>
</feature>
<sequence length="101" mass="11115">MRPGFIRVEADEVTYPAHIILSLVRLERALVSVLISRSRPHRSPGTRDEGSARPLGTCRNDRRDAASRTSTGMTAAFGYFPLLHARAMAAAGAAVPGWRWR</sequence>
<dbReference type="GO" id="GO:0006508">
    <property type="term" value="P:proteolysis"/>
    <property type="evidence" value="ECO:0007669"/>
    <property type="project" value="InterPro"/>
</dbReference>
<dbReference type="EMBL" id="CP076448">
    <property type="protein sequence ID" value="QXM26134.1"/>
    <property type="molecule type" value="Genomic_DNA"/>
</dbReference>
<evidence type="ECO:0000313" key="3">
    <source>
        <dbReference type="Proteomes" id="UP000694001"/>
    </source>
</evidence>
<accession>A0A975U5V4</accession>
<dbReference type="InterPro" id="IPR001333">
    <property type="entry name" value="Peptidase_M32_Taq"/>
</dbReference>
<evidence type="ECO:0000256" key="1">
    <source>
        <dbReference type="SAM" id="MobiDB-lite"/>
    </source>
</evidence>
<evidence type="ECO:0000313" key="2">
    <source>
        <dbReference type="EMBL" id="QXM26134.1"/>
    </source>
</evidence>
<dbReference type="Pfam" id="PF02074">
    <property type="entry name" value="Peptidase_M32"/>
    <property type="match status" value="1"/>
</dbReference>
<keyword evidence="3" id="KW-1185">Reference proteome</keyword>
<dbReference type="KEGG" id="elio:KO353_08115"/>
<name>A0A975U5V4_9PROT</name>
<organism evidence="2 3">
    <name type="scientific">Elioraea tepida</name>
    <dbReference type="NCBI Taxonomy" id="2843330"/>
    <lineage>
        <taxon>Bacteria</taxon>
        <taxon>Pseudomonadati</taxon>
        <taxon>Pseudomonadota</taxon>
        <taxon>Alphaproteobacteria</taxon>
        <taxon>Acetobacterales</taxon>
        <taxon>Elioraeaceae</taxon>
        <taxon>Elioraea</taxon>
    </lineage>
</organism>
<gene>
    <name evidence="2" type="ORF">KO353_08115</name>
</gene>